<dbReference type="RefSeq" id="WP_230869288.1">
    <property type="nucleotide sequence ID" value="NZ_CP046640.1"/>
</dbReference>
<dbReference type="InterPro" id="IPR002109">
    <property type="entry name" value="Glutaredoxin"/>
</dbReference>
<evidence type="ECO:0000259" key="1">
    <source>
        <dbReference type="Pfam" id="PF00462"/>
    </source>
</evidence>
<dbReference type="SUPFAM" id="SSF52833">
    <property type="entry name" value="Thioredoxin-like"/>
    <property type="match status" value="1"/>
</dbReference>
<name>A0A8A7KC54_9FIRM</name>
<accession>A0A8A7KC54</accession>
<dbReference type="PROSITE" id="PS51354">
    <property type="entry name" value="GLUTAREDOXIN_2"/>
    <property type="match status" value="1"/>
</dbReference>
<dbReference type="AlphaFoldDB" id="A0A8A7KC54"/>
<dbReference type="EMBL" id="CP046640">
    <property type="protein sequence ID" value="QTL97665.1"/>
    <property type="molecule type" value="Genomic_DNA"/>
</dbReference>
<evidence type="ECO:0000313" key="3">
    <source>
        <dbReference type="Proteomes" id="UP000665020"/>
    </source>
</evidence>
<feature type="domain" description="Glutaredoxin" evidence="1">
    <location>
        <begin position="23"/>
        <end position="77"/>
    </location>
</feature>
<proteinExistence type="predicted"/>
<sequence>MVRWGIISFLSRIKEKFSRKPLMYSSRICEDCQAAKKFFVAHEISIQIKYIEDKGIREELAAKYGKVLVPTIIIAGKKFIGFEDNEKEIKKRLKID</sequence>
<dbReference type="KEGG" id="ifn:GM661_06535"/>
<gene>
    <name evidence="2" type="ORF">GM661_06535</name>
</gene>
<protein>
    <submittedName>
        <fullName evidence="2">Thioredoxin</fullName>
    </submittedName>
</protein>
<keyword evidence="3" id="KW-1185">Reference proteome</keyword>
<reference evidence="2" key="1">
    <citation type="submission" date="2019-12" db="EMBL/GenBank/DDBJ databases">
        <authorList>
            <person name="zhang j."/>
            <person name="sun C.M."/>
        </authorList>
    </citation>
    <scope>NUCLEOTIDE SEQUENCE</scope>
    <source>
        <strain evidence="2">NS-1</strain>
    </source>
</reference>
<organism evidence="2 3">
    <name type="scientific">Iocasia fonsfrigidae</name>
    <dbReference type="NCBI Taxonomy" id="2682810"/>
    <lineage>
        <taxon>Bacteria</taxon>
        <taxon>Bacillati</taxon>
        <taxon>Bacillota</taxon>
        <taxon>Clostridia</taxon>
        <taxon>Halanaerobiales</taxon>
        <taxon>Halanaerobiaceae</taxon>
        <taxon>Iocasia</taxon>
    </lineage>
</organism>
<dbReference type="InterPro" id="IPR036249">
    <property type="entry name" value="Thioredoxin-like_sf"/>
</dbReference>
<dbReference type="Proteomes" id="UP000665020">
    <property type="component" value="Chromosome"/>
</dbReference>
<dbReference type="Pfam" id="PF00462">
    <property type="entry name" value="Glutaredoxin"/>
    <property type="match status" value="1"/>
</dbReference>
<dbReference type="Gene3D" id="3.40.30.10">
    <property type="entry name" value="Glutaredoxin"/>
    <property type="match status" value="1"/>
</dbReference>
<evidence type="ECO:0000313" key="2">
    <source>
        <dbReference type="EMBL" id="QTL97665.1"/>
    </source>
</evidence>